<feature type="domain" description="Carrier" evidence="1">
    <location>
        <begin position="3"/>
        <end position="78"/>
    </location>
</feature>
<reference evidence="2 3" key="1">
    <citation type="submission" date="2014-10" db="EMBL/GenBank/DDBJ databases">
        <title>Draft genome sequence of Pseudomonas chlororaphis EA105.</title>
        <authorList>
            <person name="McCully L.M."/>
            <person name="Bitzer A.S."/>
            <person name="Spence C."/>
            <person name="Bais H."/>
            <person name="Silby M.W."/>
        </authorList>
    </citation>
    <scope>NUCLEOTIDE SEQUENCE [LARGE SCALE GENOMIC DNA]</scope>
    <source>
        <strain evidence="2 3">EA105</strain>
    </source>
</reference>
<dbReference type="InterPro" id="IPR009081">
    <property type="entry name" value="PP-bd_ACP"/>
</dbReference>
<protein>
    <recommendedName>
        <fullName evidence="1">Carrier domain-containing protein</fullName>
    </recommendedName>
</protein>
<dbReference type="OrthoDB" id="9803968at2"/>
<gene>
    <name evidence="2" type="ORF">NZ35_23935</name>
</gene>
<sequence length="81" mass="8785">MTIEIQILEDKILKIFRSVTQVPALTADDDFFNSGGDSLLAVEAGFQISQVIDQEVDPMVIFVFTTAATCAAAVAEQYLEA</sequence>
<proteinExistence type="predicted"/>
<organism evidence="2 3">
    <name type="scientific">Pseudomonas chlororaphis</name>
    <dbReference type="NCBI Taxonomy" id="587753"/>
    <lineage>
        <taxon>Bacteria</taxon>
        <taxon>Pseudomonadati</taxon>
        <taxon>Pseudomonadota</taxon>
        <taxon>Gammaproteobacteria</taxon>
        <taxon>Pseudomonadales</taxon>
        <taxon>Pseudomonadaceae</taxon>
        <taxon>Pseudomonas</taxon>
    </lineage>
</organism>
<dbReference type="Pfam" id="PF00550">
    <property type="entry name" value="PP-binding"/>
    <property type="match status" value="1"/>
</dbReference>
<dbReference type="SUPFAM" id="SSF47336">
    <property type="entry name" value="ACP-like"/>
    <property type="match status" value="1"/>
</dbReference>
<dbReference type="PROSITE" id="PS50075">
    <property type="entry name" value="CARRIER"/>
    <property type="match status" value="1"/>
</dbReference>
<evidence type="ECO:0000259" key="1">
    <source>
        <dbReference type="PROSITE" id="PS50075"/>
    </source>
</evidence>
<comment type="caution">
    <text evidence="2">The sequence shown here is derived from an EMBL/GenBank/DDBJ whole genome shotgun (WGS) entry which is preliminary data.</text>
</comment>
<accession>A0A0A6D824</accession>
<dbReference type="PATRIC" id="fig|587753.9.peg.3986"/>
<dbReference type="Proteomes" id="UP000030564">
    <property type="component" value="Unassembled WGS sequence"/>
</dbReference>
<dbReference type="AlphaFoldDB" id="A0A0A6D824"/>
<evidence type="ECO:0000313" key="3">
    <source>
        <dbReference type="Proteomes" id="UP000030564"/>
    </source>
</evidence>
<dbReference type="EMBL" id="JSFK01000031">
    <property type="protein sequence ID" value="KHA70744.1"/>
    <property type="molecule type" value="Genomic_DNA"/>
</dbReference>
<evidence type="ECO:0000313" key="2">
    <source>
        <dbReference type="EMBL" id="KHA70744.1"/>
    </source>
</evidence>
<dbReference type="InterPro" id="IPR036736">
    <property type="entry name" value="ACP-like_sf"/>
</dbReference>
<name>A0A0A6D824_9PSED</name>
<dbReference type="Gene3D" id="1.10.1200.10">
    <property type="entry name" value="ACP-like"/>
    <property type="match status" value="1"/>
</dbReference>